<dbReference type="Proteomes" id="UP001140502">
    <property type="component" value="Unassembled WGS sequence"/>
</dbReference>
<gene>
    <name evidence="2" type="ORF">N0V84_000913</name>
</gene>
<reference evidence="2" key="1">
    <citation type="submission" date="2022-10" db="EMBL/GenBank/DDBJ databases">
        <title>Tapping the CABI collections for fungal endophytes: first genome assemblies for Collariella, Neodidymelliopsis, Ascochyta clinopodiicola, Didymella pomorum, Didymosphaeria variabile, Neocosmospora piperis and Neocucurbitaria cava.</title>
        <authorList>
            <person name="Hill R."/>
        </authorList>
    </citation>
    <scope>NUCLEOTIDE SEQUENCE</scope>
    <source>
        <strain evidence="2">IMI 366586</strain>
    </source>
</reference>
<dbReference type="EMBL" id="JAPEUR010000009">
    <property type="protein sequence ID" value="KAJ4328554.1"/>
    <property type="molecule type" value="Genomic_DNA"/>
</dbReference>
<dbReference type="GO" id="GO:0016491">
    <property type="term" value="F:oxidoreductase activity"/>
    <property type="evidence" value="ECO:0007669"/>
    <property type="project" value="InterPro"/>
</dbReference>
<comment type="caution">
    <text evidence="2">The sequence shown here is derived from an EMBL/GenBank/DDBJ whole genome shotgun (WGS) entry which is preliminary data.</text>
</comment>
<keyword evidence="3" id="KW-1185">Reference proteome</keyword>
<evidence type="ECO:0000256" key="1">
    <source>
        <dbReference type="ARBA" id="ARBA00023604"/>
    </source>
</evidence>
<name>A0A9W8WLU1_9HYPO</name>
<sequence>MTLTAELKYLKWQDLYDKERPFQLFIDLPPDAEDRRVSNLVFEKHKVPIVDIRSRHDEFLLDTHGFMIHKHRTAVENFKDREVVESLYLPEVEAILRSNLDGVDGCFVFNWRLRNTEPELPGEIDLNDPTDFRRPATHLHVGKKAFCLATHGFKLTQNHQDQSPASVLNRIKLQFPDRADQLLRGRVRVINVWRPLVNEIGDWPLALCDGRTVDPGDLVETDHIQRKYTGPTMYMMHNPKHKFYFYGGQGKEDVLIFKNFDSLDGVCPYAPHAAIRDPTLRPHGEPRESIEVRCLVFTDP</sequence>
<evidence type="ECO:0000313" key="3">
    <source>
        <dbReference type="Proteomes" id="UP001140502"/>
    </source>
</evidence>
<dbReference type="NCBIfam" id="NF041278">
    <property type="entry name" value="CmcJ_NvfI_EfuI"/>
    <property type="match status" value="1"/>
</dbReference>
<evidence type="ECO:0008006" key="4">
    <source>
        <dbReference type="Google" id="ProtNLM"/>
    </source>
</evidence>
<organism evidence="2 3">
    <name type="scientific">Fusarium piperis</name>
    <dbReference type="NCBI Taxonomy" id="1435070"/>
    <lineage>
        <taxon>Eukaryota</taxon>
        <taxon>Fungi</taxon>
        <taxon>Dikarya</taxon>
        <taxon>Ascomycota</taxon>
        <taxon>Pezizomycotina</taxon>
        <taxon>Sordariomycetes</taxon>
        <taxon>Hypocreomycetidae</taxon>
        <taxon>Hypocreales</taxon>
        <taxon>Nectriaceae</taxon>
        <taxon>Fusarium</taxon>
        <taxon>Fusarium solani species complex</taxon>
    </lineage>
</organism>
<accession>A0A9W8WLU1</accession>
<dbReference type="AlphaFoldDB" id="A0A9W8WLU1"/>
<dbReference type="OrthoDB" id="412788at2759"/>
<proteinExistence type="inferred from homology"/>
<dbReference type="InterPro" id="IPR044053">
    <property type="entry name" value="AsaB-like"/>
</dbReference>
<comment type="similarity">
    <text evidence="1">Belongs to the asaB hydroxylase/desaturase family.</text>
</comment>
<protein>
    <recommendedName>
        <fullName evidence="4">Methyltransferase</fullName>
    </recommendedName>
</protein>
<dbReference type="PANTHER" id="PTHR34598:SF3">
    <property type="entry name" value="OXIDOREDUCTASE AN1597"/>
    <property type="match status" value="1"/>
</dbReference>
<dbReference type="PANTHER" id="PTHR34598">
    <property type="entry name" value="BLL6449 PROTEIN"/>
    <property type="match status" value="1"/>
</dbReference>
<evidence type="ECO:0000313" key="2">
    <source>
        <dbReference type="EMBL" id="KAJ4328554.1"/>
    </source>
</evidence>